<sequence>MTTNIIQIISNKENIMKAKFQIMTVIINPNDNIDIAFEKAKTEQIQTETLKTKPTFGEDTQSIISDSSFLKSTAAIKQFVPIAPINHSEISKMDKKEEFQPTVLHLIVVGAACLLIGYYTHMFKSDGKNC</sequence>
<evidence type="ECO:0000313" key="2">
    <source>
        <dbReference type="EMBL" id="CAD8072596.1"/>
    </source>
</evidence>
<keyword evidence="1" id="KW-0472">Membrane</keyword>
<dbReference type="Proteomes" id="UP000692954">
    <property type="component" value="Unassembled WGS sequence"/>
</dbReference>
<keyword evidence="3" id="KW-1185">Reference proteome</keyword>
<accession>A0A8S1M7L1</accession>
<dbReference type="AlphaFoldDB" id="A0A8S1M7L1"/>
<reference evidence="2" key="1">
    <citation type="submission" date="2021-01" db="EMBL/GenBank/DDBJ databases">
        <authorList>
            <consortium name="Genoscope - CEA"/>
            <person name="William W."/>
        </authorList>
    </citation>
    <scope>NUCLEOTIDE SEQUENCE</scope>
</reference>
<comment type="caution">
    <text evidence="2">The sequence shown here is derived from an EMBL/GenBank/DDBJ whole genome shotgun (WGS) entry which is preliminary data.</text>
</comment>
<proteinExistence type="predicted"/>
<evidence type="ECO:0000313" key="3">
    <source>
        <dbReference type="Proteomes" id="UP000692954"/>
    </source>
</evidence>
<feature type="transmembrane region" description="Helical" evidence="1">
    <location>
        <begin position="102"/>
        <end position="119"/>
    </location>
</feature>
<organism evidence="2 3">
    <name type="scientific">Paramecium sonneborni</name>
    <dbReference type="NCBI Taxonomy" id="65129"/>
    <lineage>
        <taxon>Eukaryota</taxon>
        <taxon>Sar</taxon>
        <taxon>Alveolata</taxon>
        <taxon>Ciliophora</taxon>
        <taxon>Intramacronucleata</taxon>
        <taxon>Oligohymenophorea</taxon>
        <taxon>Peniculida</taxon>
        <taxon>Parameciidae</taxon>
        <taxon>Paramecium</taxon>
    </lineage>
</organism>
<gene>
    <name evidence="2" type="ORF">PSON_ATCC_30995.1.T0290245</name>
</gene>
<protein>
    <submittedName>
        <fullName evidence="2">Uncharacterized protein</fullName>
    </submittedName>
</protein>
<name>A0A8S1M7L1_9CILI</name>
<keyword evidence="1" id="KW-1133">Transmembrane helix</keyword>
<keyword evidence="1" id="KW-0812">Transmembrane</keyword>
<dbReference type="EMBL" id="CAJJDN010000029">
    <property type="protein sequence ID" value="CAD8072596.1"/>
    <property type="molecule type" value="Genomic_DNA"/>
</dbReference>
<evidence type="ECO:0000256" key="1">
    <source>
        <dbReference type="SAM" id="Phobius"/>
    </source>
</evidence>
<dbReference type="OrthoDB" id="287163at2759"/>